<dbReference type="AlphaFoldDB" id="A0A2W1LPV7"/>
<keyword evidence="1" id="KW-0812">Transmembrane</keyword>
<feature type="transmembrane region" description="Helical" evidence="1">
    <location>
        <begin position="35"/>
        <end position="53"/>
    </location>
</feature>
<dbReference type="InterPro" id="IPR021493">
    <property type="entry name" value="DUF3147"/>
</dbReference>
<feature type="transmembrane region" description="Helical" evidence="1">
    <location>
        <begin position="73"/>
        <end position="92"/>
    </location>
</feature>
<comment type="caution">
    <text evidence="2">The sequence shown here is derived from an EMBL/GenBank/DDBJ whole genome shotgun (WGS) entry which is preliminary data.</text>
</comment>
<keyword evidence="1" id="KW-0472">Membrane</keyword>
<organism evidence="2 3">
    <name type="scientific">Paenibacillus sambharensis</name>
    <dbReference type="NCBI Taxonomy" id="1803190"/>
    <lineage>
        <taxon>Bacteria</taxon>
        <taxon>Bacillati</taxon>
        <taxon>Bacillota</taxon>
        <taxon>Bacilli</taxon>
        <taxon>Bacillales</taxon>
        <taxon>Paenibacillaceae</taxon>
        <taxon>Paenibacillus</taxon>
    </lineage>
</organism>
<keyword evidence="1" id="KW-1133">Transmembrane helix</keyword>
<dbReference type="OrthoDB" id="1809630at2"/>
<sequence>MLDTSLVAAMAIRFIIGGAAVLGSTLIARKLGGRIGGIFAAFPAVYLAALLTIRMDASGAELIDQSIMLSKGALVGMGINSFVALMAGVLCMKQGWKKGIALSVVCWLSVSMLIALFAQSYS</sequence>
<feature type="transmembrane region" description="Helical" evidence="1">
    <location>
        <begin position="6"/>
        <end position="28"/>
    </location>
</feature>
<evidence type="ECO:0000313" key="3">
    <source>
        <dbReference type="Proteomes" id="UP000249522"/>
    </source>
</evidence>
<evidence type="ECO:0000256" key="1">
    <source>
        <dbReference type="SAM" id="Phobius"/>
    </source>
</evidence>
<name>A0A2W1LPV7_9BACL</name>
<reference evidence="2 3" key="1">
    <citation type="submission" date="2018-06" db="EMBL/GenBank/DDBJ databases">
        <title>Paenibacillus imtechensis sp. nov.</title>
        <authorList>
            <person name="Pinnaka A.K."/>
            <person name="Singh H."/>
            <person name="Kaur M."/>
        </authorList>
    </citation>
    <scope>NUCLEOTIDE SEQUENCE [LARGE SCALE GENOMIC DNA]</scope>
    <source>
        <strain evidence="2 3">SMB1</strain>
    </source>
</reference>
<dbReference type="EMBL" id="QKRB01000035">
    <property type="protein sequence ID" value="PZD96885.1"/>
    <property type="molecule type" value="Genomic_DNA"/>
</dbReference>
<keyword evidence="3" id="KW-1185">Reference proteome</keyword>
<gene>
    <name evidence="2" type="ORF">DNH61_05045</name>
</gene>
<evidence type="ECO:0000313" key="2">
    <source>
        <dbReference type="EMBL" id="PZD96885.1"/>
    </source>
</evidence>
<dbReference type="RefSeq" id="WP_111145588.1">
    <property type="nucleotide sequence ID" value="NZ_QKRB01000035.1"/>
</dbReference>
<dbReference type="Proteomes" id="UP000249522">
    <property type="component" value="Unassembled WGS sequence"/>
</dbReference>
<dbReference type="Pfam" id="PF11345">
    <property type="entry name" value="DUF3147"/>
    <property type="match status" value="1"/>
</dbReference>
<proteinExistence type="predicted"/>
<protein>
    <recommendedName>
        <fullName evidence="4">DUF3147 domain-containing protein</fullName>
    </recommendedName>
</protein>
<feature type="transmembrane region" description="Helical" evidence="1">
    <location>
        <begin position="99"/>
        <end position="118"/>
    </location>
</feature>
<accession>A0A2W1LPV7</accession>
<evidence type="ECO:0008006" key="4">
    <source>
        <dbReference type="Google" id="ProtNLM"/>
    </source>
</evidence>